<evidence type="ECO:0000313" key="1">
    <source>
        <dbReference type="EMBL" id="GKT34322.1"/>
    </source>
</evidence>
<gene>
    <name evidence="1" type="ORF">ADUPG1_007692</name>
</gene>
<dbReference type="EMBL" id="BQXS01010796">
    <property type="protein sequence ID" value="GKT34322.1"/>
    <property type="molecule type" value="Genomic_DNA"/>
</dbReference>
<feature type="non-terminal residue" evidence="1">
    <location>
        <position position="1"/>
    </location>
</feature>
<reference evidence="1" key="1">
    <citation type="submission" date="2022-03" db="EMBL/GenBank/DDBJ databases">
        <title>Draft genome sequence of Aduncisulcus paluster, a free-living microaerophilic Fornicata.</title>
        <authorList>
            <person name="Yuyama I."/>
            <person name="Kume K."/>
            <person name="Tamura T."/>
            <person name="Inagaki Y."/>
            <person name="Hashimoto T."/>
        </authorList>
    </citation>
    <scope>NUCLEOTIDE SEQUENCE</scope>
    <source>
        <strain evidence="1">NY0171</strain>
    </source>
</reference>
<proteinExistence type="predicted"/>
<sequence length="349" mass="40127">LQRMMALSTSIVRAVVSRVYEDSTGSGKRRGAQHVDISSFANPMKYSLVNALCQMCLQQDIDEVVLHCCETLYLTRLKDYLNGKKGVMRHFRIISECMFNLLPLARSSVCSVFLVMSILLDLVCEHDPERMRKECVSTIYQLCFRFLNSGAGYALQDPSDLIDPAYARILDKSDVLRRDLESDSSHVLQFVKAASKLVVFMDSVDLYNVDSFTDRLGMYGVYKEGRDFQKQTDQVRFSKVISFCEGMLGDERCMCCELGGYIDKLNVCEKKRKDMKERCLAAEKVVYDVLVDVYKRIVEGIAEHDLHTVKRSIRKDLHDRIEQLGEAYSKRMETHGKLEILDELKRILR</sequence>
<organism evidence="1 2">
    <name type="scientific">Aduncisulcus paluster</name>
    <dbReference type="NCBI Taxonomy" id="2918883"/>
    <lineage>
        <taxon>Eukaryota</taxon>
        <taxon>Metamonada</taxon>
        <taxon>Carpediemonas-like organisms</taxon>
        <taxon>Aduncisulcus</taxon>
    </lineage>
</organism>
<name>A0ABQ5KPD1_9EUKA</name>
<protein>
    <submittedName>
        <fullName evidence="1">Uncharacterized protein</fullName>
    </submittedName>
</protein>
<evidence type="ECO:0000313" key="2">
    <source>
        <dbReference type="Proteomes" id="UP001057375"/>
    </source>
</evidence>
<keyword evidence="2" id="KW-1185">Reference proteome</keyword>
<accession>A0ABQ5KPD1</accession>
<comment type="caution">
    <text evidence="1">The sequence shown here is derived from an EMBL/GenBank/DDBJ whole genome shotgun (WGS) entry which is preliminary data.</text>
</comment>
<dbReference type="Proteomes" id="UP001057375">
    <property type="component" value="Unassembled WGS sequence"/>
</dbReference>